<dbReference type="EMBL" id="JAPQES010000001">
    <property type="protein sequence ID" value="MCY6369660.1"/>
    <property type="molecule type" value="Genomic_DNA"/>
</dbReference>
<evidence type="ECO:0000313" key="2">
    <source>
        <dbReference type="EMBL" id="MCY6369660.1"/>
    </source>
</evidence>
<name>A0ABT4CKU0_9CLOT</name>
<gene>
    <name evidence="2" type="ORF">OXH55_03220</name>
</gene>
<feature type="region of interest" description="Disordered" evidence="1">
    <location>
        <begin position="99"/>
        <end position="125"/>
    </location>
</feature>
<dbReference type="Proteomes" id="UP001079657">
    <property type="component" value="Unassembled WGS sequence"/>
</dbReference>
<dbReference type="RefSeq" id="WP_268048034.1">
    <property type="nucleotide sequence ID" value="NZ_JAPQES010000001.1"/>
</dbReference>
<comment type="caution">
    <text evidence="2">The sequence shown here is derived from an EMBL/GenBank/DDBJ whole genome shotgun (WGS) entry which is preliminary data.</text>
</comment>
<feature type="compositionally biased region" description="Basic and acidic residues" evidence="1">
    <location>
        <begin position="101"/>
        <end position="113"/>
    </location>
</feature>
<organism evidence="2 3">
    <name type="scientific">Clostridium ganghwense</name>
    <dbReference type="NCBI Taxonomy" id="312089"/>
    <lineage>
        <taxon>Bacteria</taxon>
        <taxon>Bacillati</taxon>
        <taxon>Bacillota</taxon>
        <taxon>Clostridia</taxon>
        <taxon>Eubacteriales</taxon>
        <taxon>Clostridiaceae</taxon>
        <taxon>Clostridium</taxon>
    </lineage>
</organism>
<keyword evidence="3" id="KW-1185">Reference proteome</keyword>
<proteinExistence type="predicted"/>
<evidence type="ECO:0000313" key="3">
    <source>
        <dbReference type="Proteomes" id="UP001079657"/>
    </source>
</evidence>
<protein>
    <submittedName>
        <fullName evidence="2">Uncharacterized protein</fullName>
    </submittedName>
</protein>
<sequence length="164" mass="18820">MAKHRKHKKEYRDYGEYDDISGPNNNFDISNLTSMLNNIDINQVASLLSSLGGLNNLIQNNSNGTENLESEKEAIQNGLQDINIGELISQAANINNSIMQQEDKFDKDKDKDKRKEKKRKKYDSKIDSNEDEIIKLLNAIKSIVNEERAEILERMAQMYKEGKI</sequence>
<accession>A0ABT4CKU0</accession>
<reference evidence="2" key="1">
    <citation type="submission" date="2022-12" db="EMBL/GenBank/DDBJ databases">
        <authorList>
            <person name="Wang J."/>
        </authorList>
    </citation>
    <scope>NUCLEOTIDE SEQUENCE</scope>
    <source>
        <strain evidence="2">HY-42-06</strain>
    </source>
</reference>
<evidence type="ECO:0000256" key="1">
    <source>
        <dbReference type="SAM" id="MobiDB-lite"/>
    </source>
</evidence>